<organism evidence="4 5">
    <name type="scientific">Pseudovibrio exalbescens</name>
    <dbReference type="NCBI Taxonomy" id="197461"/>
    <lineage>
        <taxon>Bacteria</taxon>
        <taxon>Pseudomonadati</taxon>
        <taxon>Pseudomonadota</taxon>
        <taxon>Alphaproteobacteria</taxon>
        <taxon>Hyphomicrobiales</taxon>
        <taxon>Stappiaceae</taxon>
        <taxon>Pseudovibrio</taxon>
    </lineage>
</organism>
<accession>A0A1U7JGK1</accession>
<evidence type="ECO:0000313" key="5">
    <source>
        <dbReference type="Proteomes" id="UP000185783"/>
    </source>
</evidence>
<dbReference type="InterPro" id="IPR024519">
    <property type="entry name" value="IAT_beta"/>
</dbReference>
<dbReference type="SUPFAM" id="SSF51126">
    <property type="entry name" value="Pectin lyase-like"/>
    <property type="match status" value="1"/>
</dbReference>
<sequence length="725" mass="78028">MRLRDFSQAHFLGPSSLAISLSLLASTALAGDTHKWHPHLEFGGKFSNSRNIGETTVFMPLFQNETTLLFGDVRGRFDNNSSEEINIGAGLRKLFNDQFIIGGYGFYDLRNSGYGHQFQQITLGAEVLTEAFELRGNVYLPIGTTEYSSAAGDTVALSGSSILFTEGQERALQGFDAEIGVKVPWTSLTEDGTDALSLYAGGYHFDDTGVDAISGPRFRAEYTLADIVTPGSRLSINAEYQHDSPRGSQTFFGAKLRLPLYGTAQPAGTLSPLEQRMTDTIQRDVDIVSSVGAYGRTSVGVDAATGRKLSDVKVVEASDETTLRAGIEGAEAGDIIFVQGPKGGIDLTSPISLRAGQSVGSGFNVIHPQTRRTASFGGALQLHGLNAAQNMVHMTSDTSLSGFEITGGRHAVFADGADNVRISNLHIHDISGSAINVMNSDEVSISNIAMREVAYDDDSKFQNSNPNGKENGVGLRLYNVTDVNVAQVDMNRVAMGTLFNKVRNANIDGISITSTQNEGFVFHNVQNAVIENVAIETLGQDAMAFVVSGNITVRNASTKHLLNPEYGWSSGINITDYTGDPEVDEATRASANKNYSFENISIDGAEGHGLYIQGIDDLALKDVTITNIGQNGMFLNMWEGMSNVSLENVVIDGTGTTGIYHAMGQMKNISGDLTIRNTPTLCQTMAFTGEDFLTQEPGNELRVNGKLITPEMMATREAFNQLCDQ</sequence>
<feature type="domain" description="Inverse autotransporter beta-domain" evidence="2">
    <location>
        <begin position="48"/>
        <end position="184"/>
    </location>
</feature>
<proteinExistence type="predicted"/>
<name>A0A1U7JGK1_9HYPH</name>
<gene>
    <name evidence="4" type="ORF">A3843_11650</name>
</gene>
<dbReference type="EMBL" id="LVVZ01000018">
    <property type="protein sequence ID" value="OKL43771.1"/>
    <property type="molecule type" value="Genomic_DNA"/>
</dbReference>
<dbReference type="Pfam" id="PF11924">
    <property type="entry name" value="IAT_beta"/>
    <property type="match status" value="1"/>
</dbReference>
<feature type="chain" id="PRO_5010547787" evidence="1">
    <location>
        <begin position="31"/>
        <end position="725"/>
    </location>
</feature>
<evidence type="ECO:0000313" key="4">
    <source>
        <dbReference type="EMBL" id="OKL43771.1"/>
    </source>
</evidence>
<dbReference type="STRING" id="197461.A3843_11650"/>
<dbReference type="InterPro" id="IPR006626">
    <property type="entry name" value="PbH1"/>
</dbReference>
<evidence type="ECO:0000259" key="3">
    <source>
        <dbReference type="Pfam" id="PF13229"/>
    </source>
</evidence>
<dbReference type="Proteomes" id="UP000185783">
    <property type="component" value="Unassembled WGS sequence"/>
</dbReference>
<evidence type="ECO:0000256" key="1">
    <source>
        <dbReference type="SAM" id="SignalP"/>
    </source>
</evidence>
<dbReference type="AlphaFoldDB" id="A0A1U7JGK1"/>
<feature type="signal peptide" evidence="1">
    <location>
        <begin position="1"/>
        <end position="30"/>
    </location>
</feature>
<dbReference type="Pfam" id="PF13229">
    <property type="entry name" value="Beta_helix"/>
    <property type="match status" value="1"/>
</dbReference>
<feature type="domain" description="Right handed beta helix" evidence="3">
    <location>
        <begin position="499"/>
        <end position="666"/>
    </location>
</feature>
<keyword evidence="5" id="KW-1185">Reference proteome</keyword>
<dbReference type="InterPro" id="IPR011050">
    <property type="entry name" value="Pectin_lyase_fold/virulence"/>
</dbReference>
<comment type="caution">
    <text evidence="4">The sequence shown here is derived from an EMBL/GenBank/DDBJ whole genome shotgun (WGS) entry which is preliminary data.</text>
</comment>
<dbReference type="Gene3D" id="2.40.160.160">
    <property type="entry name" value="Inverse autotransporter, beta-domain"/>
    <property type="match status" value="1"/>
</dbReference>
<evidence type="ECO:0000259" key="2">
    <source>
        <dbReference type="Pfam" id="PF11924"/>
    </source>
</evidence>
<protein>
    <submittedName>
        <fullName evidence="4">Uncharacterized protein</fullName>
    </submittedName>
</protein>
<dbReference type="Gene3D" id="2.160.20.10">
    <property type="entry name" value="Single-stranded right-handed beta-helix, Pectin lyase-like"/>
    <property type="match status" value="1"/>
</dbReference>
<dbReference type="RefSeq" id="WP_051269181.1">
    <property type="nucleotide sequence ID" value="NZ_LVVZ01000018.1"/>
</dbReference>
<dbReference type="InterPro" id="IPR039448">
    <property type="entry name" value="Beta_helix"/>
</dbReference>
<dbReference type="SMART" id="SM00710">
    <property type="entry name" value="PbH1"/>
    <property type="match status" value="8"/>
</dbReference>
<reference evidence="4 5" key="1">
    <citation type="submission" date="2016-03" db="EMBL/GenBank/DDBJ databases">
        <title>Genome sequence of Nesiotobacter sp. nov., a moderately halophilic alphaproteobacterium isolated from the Yellow Sea, China.</title>
        <authorList>
            <person name="Zhang G."/>
            <person name="Zhang R."/>
        </authorList>
    </citation>
    <scope>NUCLEOTIDE SEQUENCE [LARGE SCALE GENOMIC DNA]</scope>
    <source>
        <strain evidence="4 5">WB1-6</strain>
    </source>
</reference>
<dbReference type="InterPro" id="IPR038177">
    <property type="entry name" value="IAT_beta_sf"/>
</dbReference>
<dbReference type="InterPro" id="IPR012334">
    <property type="entry name" value="Pectin_lyas_fold"/>
</dbReference>
<keyword evidence="1" id="KW-0732">Signal</keyword>